<accession>A0A934NF73</accession>
<sequence>MGTGLVEQRHNLPGQLSRFVDRDRELTGLRRLVLEQRLLTLVGTGGVGKTRLALRLAEAVRRQFPSGVWLVDLSLLQEPEMVARTIAQTLGIVEQGQADALDQLVAELGSQRVLVILDNCKNLVDAVAPLGERLLRSCPHLTLIATSRERLGVGGELVWRVEPMEVPASERRYDAEELAGIGAVELFLDRARRSSPEFTVDSENVQLVSELVRRLEGLPLGIELAAAWCGVLSPADLSDRLSNRFRILTSRDRTMPSRHRSLRAAIDSSYDFLRPEERFLFRRLGMFVGGWNLESMEAVCGLQPGEGFEPLARLVDRSLAAMQPSTAVPTRYRMLGSLREYAVEKLSEAGELDSARSAFCAYFLHLAETAQLHIYEPAGARWLSVLDAERDNWRSALEFAVVEDPGAAIRLAAALTPYWDFRGFYAEGRFRLSICVAAVAEPSRPLAQSLRGLGLMAWAQGDHPYATRQVRRALAVANRLGDAAAAALALQQLAQIRFAAGDLTTARARLDRAIELARNAASQDALGLCLFRLGLIEMAEGRWQEAEELLRESIRLGRAADDSERVAVGSTYLGRVYLETNRLEQADATLRESMRLWRPHGSPRQIARILESMAAVAAERGENVHAAWLAGATLGLLERAGVKVAPPIDRDMDSRVERALSAPGTSRPFAAGRLADIGAAMRYAMGEEEKQAPTAETAKPPSPFGAGLTKRQLAVARLVAQGLTNREIASRLYISDRTAEGHVEQVRNKLGFSSRAQVAAWAAQHLPPL</sequence>
<name>A0A934NF73_9BACT</name>
<organism evidence="2 3">
    <name type="scientific">Candidatus Nephthysia bennettiae</name>
    <dbReference type="NCBI Taxonomy" id="3127016"/>
    <lineage>
        <taxon>Bacteria</taxon>
        <taxon>Bacillati</taxon>
        <taxon>Candidatus Dormiibacterota</taxon>
        <taxon>Candidatus Dormibacteria</taxon>
        <taxon>Candidatus Dormibacterales</taxon>
        <taxon>Candidatus Dormibacteraceae</taxon>
        <taxon>Candidatus Nephthysia</taxon>
    </lineage>
</organism>
<dbReference type="SMART" id="SM00421">
    <property type="entry name" value="HTH_LUXR"/>
    <property type="match status" value="1"/>
</dbReference>
<dbReference type="Pfam" id="PF17874">
    <property type="entry name" value="TPR_MalT"/>
    <property type="match status" value="1"/>
</dbReference>
<dbReference type="GO" id="GO:0003677">
    <property type="term" value="F:DNA binding"/>
    <property type="evidence" value="ECO:0007669"/>
    <property type="project" value="InterPro"/>
</dbReference>
<dbReference type="CDD" id="cd06170">
    <property type="entry name" value="LuxR_C_like"/>
    <property type="match status" value="1"/>
</dbReference>
<dbReference type="InterPro" id="IPR049945">
    <property type="entry name" value="AAA_22"/>
</dbReference>
<comment type="caution">
    <text evidence="2">The sequence shown here is derived from an EMBL/GenBank/DDBJ whole genome shotgun (WGS) entry which is preliminary data.</text>
</comment>
<reference evidence="2" key="1">
    <citation type="submission" date="2020-10" db="EMBL/GenBank/DDBJ databases">
        <title>Ca. Dormibacterota MAGs.</title>
        <authorList>
            <person name="Montgomery K."/>
        </authorList>
    </citation>
    <scope>NUCLEOTIDE SEQUENCE [LARGE SCALE GENOMIC DNA]</scope>
    <source>
        <strain evidence="2">SC8812_S17_10</strain>
    </source>
</reference>
<dbReference type="InterPro" id="IPR011990">
    <property type="entry name" value="TPR-like_helical_dom_sf"/>
</dbReference>
<dbReference type="InterPro" id="IPR036388">
    <property type="entry name" value="WH-like_DNA-bd_sf"/>
</dbReference>
<evidence type="ECO:0000313" key="2">
    <source>
        <dbReference type="EMBL" id="MBJ7600382.1"/>
    </source>
</evidence>
<dbReference type="PANTHER" id="PTHR47691">
    <property type="entry name" value="REGULATOR-RELATED"/>
    <property type="match status" value="1"/>
</dbReference>
<dbReference type="InterPro" id="IPR058852">
    <property type="entry name" value="HTH_77"/>
</dbReference>
<proteinExistence type="predicted"/>
<dbReference type="InterPro" id="IPR000792">
    <property type="entry name" value="Tscrpt_reg_LuxR_C"/>
</dbReference>
<dbReference type="Proteomes" id="UP000612893">
    <property type="component" value="Unassembled WGS sequence"/>
</dbReference>
<dbReference type="InterPro" id="IPR016032">
    <property type="entry name" value="Sig_transdc_resp-reg_C-effctor"/>
</dbReference>
<dbReference type="SMART" id="SM00028">
    <property type="entry name" value="TPR"/>
    <property type="match status" value="4"/>
</dbReference>
<protein>
    <submittedName>
        <fullName evidence="2">Tetratricopeptide repeat protein</fullName>
    </submittedName>
</protein>
<dbReference type="SUPFAM" id="SSF46894">
    <property type="entry name" value="C-terminal effector domain of the bipartite response regulators"/>
    <property type="match status" value="1"/>
</dbReference>
<dbReference type="InterPro" id="IPR019734">
    <property type="entry name" value="TPR_rpt"/>
</dbReference>
<dbReference type="Pfam" id="PF13401">
    <property type="entry name" value="AAA_22"/>
    <property type="match status" value="1"/>
</dbReference>
<dbReference type="PANTHER" id="PTHR47691:SF3">
    <property type="entry name" value="HTH-TYPE TRANSCRIPTIONAL REGULATOR RV0890C-RELATED"/>
    <property type="match status" value="1"/>
</dbReference>
<keyword evidence="3" id="KW-1185">Reference proteome</keyword>
<dbReference type="GO" id="GO:0016887">
    <property type="term" value="F:ATP hydrolysis activity"/>
    <property type="evidence" value="ECO:0007669"/>
    <property type="project" value="InterPro"/>
</dbReference>
<dbReference type="InterPro" id="IPR041617">
    <property type="entry name" value="TPR_MalT"/>
</dbReference>
<dbReference type="PRINTS" id="PR00038">
    <property type="entry name" value="HTHLUXR"/>
</dbReference>
<dbReference type="EMBL" id="JAEKNR010000201">
    <property type="protein sequence ID" value="MBJ7600382.1"/>
    <property type="molecule type" value="Genomic_DNA"/>
</dbReference>
<dbReference type="Gene3D" id="1.25.40.10">
    <property type="entry name" value="Tetratricopeptide repeat domain"/>
    <property type="match status" value="1"/>
</dbReference>
<dbReference type="Pfam" id="PF00196">
    <property type="entry name" value="GerE"/>
    <property type="match status" value="1"/>
</dbReference>
<dbReference type="InterPro" id="IPR027417">
    <property type="entry name" value="P-loop_NTPase"/>
</dbReference>
<dbReference type="PRINTS" id="PR00364">
    <property type="entry name" value="DISEASERSIST"/>
</dbReference>
<dbReference type="SUPFAM" id="SSF52540">
    <property type="entry name" value="P-loop containing nucleoside triphosphate hydrolases"/>
    <property type="match status" value="1"/>
</dbReference>
<evidence type="ECO:0000259" key="1">
    <source>
        <dbReference type="PROSITE" id="PS50043"/>
    </source>
</evidence>
<dbReference type="Gene3D" id="3.40.50.300">
    <property type="entry name" value="P-loop containing nucleotide triphosphate hydrolases"/>
    <property type="match status" value="1"/>
</dbReference>
<dbReference type="AlphaFoldDB" id="A0A934NF73"/>
<dbReference type="GO" id="GO:0006355">
    <property type="term" value="P:regulation of DNA-templated transcription"/>
    <property type="evidence" value="ECO:0007669"/>
    <property type="project" value="InterPro"/>
</dbReference>
<dbReference type="SUPFAM" id="SSF48452">
    <property type="entry name" value="TPR-like"/>
    <property type="match status" value="1"/>
</dbReference>
<dbReference type="Gene3D" id="1.10.10.10">
    <property type="entry name" value="Winged helix-like DNA-binding domain superfamily/Winged helix DNA-binding domain"/>
    <property type="match status" value="1"/>
</dbReference>
<dbReference type="Pfam" id="PF25872">
    <property type="entry name" value="HTH_77"/>
    <property type="match status" value="1"/>
</dbReference>
<feature type="domain" description="HTH luxR-type" evidence="1">
    <location>
        <begin position="700"/>
        <end position="766"/>
    </location>
</feature>
<dbReference type="RefSeq" id="WP_338204182.1">
    <property type="nucleotide sequence ID" value="NZ_JAEKNR010000201.1"/>
</dbReference>
<gene>
    <name evidence="2" type="ORF">JF922_20200</name>
</gene>
<dbReference type="PROSITE" id="PS50043">
    <property type="entry name" value="HTH_LUXR_2"/>
    <property type="match status" value="1"/>
</dbReference>
<evidence type="ECO:0000313" key="3">
    <source>
        <dbReference type="Proteomes" id="UP000612893"/>
    </source>
</evidence>